<dbReference type="PANTHER" id="PTHR23346">
    <property type="entry name" value="TRANSLATIONAL ACTIVATOR GCN1-RELATED"/>
    <property type="match status" value="1"/>
</dbReference>
<dbReference type="PANTHER" id="PTHR23346:SF7">
    <property type="entry name" value="STALLED RIBOSOME SENSOR GCN1"/>
    <property type="match status" value="1"/>
</dbReference>
<evidence type="ECO:0000259" key="4">
    <source>
        <dbReference type="SMART" id="SM01349"/>
    </source>
</evidence>
<feature type="domain" description="TOG" evidence="4">
    <location>
        <begin position="1284"/>
        <end position="1517"/>
    </location>
</feature>
<dbReference type="Gene3D" id="1.25.10.10">
    <property type="entry name" value="Leucine-rich Repeat Variant"/>
    <property type="match status" value="8"/>
</dbReference>
<dbReference type="PROSITE" id="PS50077">
    <property type="entry name" value="HEAT_REPEAT"/>
    <property type="match status" value="3"/>
</dbReference>
<dbReference type="InterPro" id="IPR034085">
    <property type="entry name" value="TOG"/>
</dbReference>
<evidence type="ECO:0000256" key="1">
    <source>
        <dbReference type="ARBA" id="ARBA00007366"/>
    </source>
</evidence>
<dbReference type="Pfam" id="PF24987">
    <property type="entry name" value="HEAT_EF3_N"/>
    <property type="match status" value="1"/>
</dbReference>
<feature type="repeat" description="HEAT" evidence="3">
    <location>
        <begin position="1454"/>
        <end position="1492"/>
    </location>
</feature>
<feature type="domain" description="TOG" evidence="4">
    <location>
        <begin position="1716"/>
        <end position="1970"/>
    </location>
</feature>
<dbReference type="SMART" id="SM01349">
    <property type="entry name" value="TOG"/>
    <property type="match status" value="2"/>
</dbReference>
<comment type="caution">
    <text evidence="5">The sequence shown here is derived from an EMBL/GenBank/DDBJ whole genome shotgun (WGS) entry which is preliminary data.</text>
</comment>
<dbReference type="Pfam" id="PF24993">
    <property type="entry name" value="GNC1_N"/>
    <property type="match status" value="1"/>
</dbReference>
<dbReference type="InterPro" id="IPR016024">
    <property type="entry name" value="ARM-type_fold"/>
</dbReference>
<feature type="repeat" description="HEAT" evidence="3">
    <location>
        <begin position="1573"/>
        <end position="1611"/>
    </location>
</feature>
<dbReference type="SUPFAM" id="SSF48371">
    <property type="entry name" value="ARM repeat"/>
    <property type="match status" value="3"/>
</dbReference>
<dbReference type="FunCoup" id="A0A2P6NLY6">
    <property type="interactions" value="947"/>
</dbReference>
<evidence type="ECO:0000313" key="5">
    <source>
        <dbReference type="EMBL" id="PRP84949.1"/>
    </source>
</evidence>
<dbReference type="Proteomes" id="UP000241769">
    <property type="component" value="Unassembled WGS sequence"/>
</dbReference>
<comment type="similarity">
    <text evidence="1">Belongs to the GCN1 family.</text>
</comment>
<dbReference type="Pfam" id="PF24984">
    <property type="entry name" value="HEAT_EF3_GNC1"/>
    <property type="match status" value="1"/>
</dbReference>
<dbReference type="InterPro" id="IPR056810">
    <property type="entry name" value="GNC1-like_N"/>
</dbReference>
<dbReference type="OrthoDB" id="5148094at2759"/>
<keyword evidence="6" id="KW-1185">Reference proteome</keyword>
<dbReference type="STRING" id="1890364.A0A2P6NLY6"/>
<keyword evidence="2" id="KW-0677">Repeat</keyword>
<reference evidence="5 6" key="1">
    <citation type="journal article" date="2018" name="Genome Biol. Evol.">
        <title>Multiple Roots of Fruiting Body Formation in Amoebozoa.</title>
        <authorList>
            <person name="Hillmann F."/>
            <person name="Forbes G."/>
            <person name="Novohradska S."/>
            <person name="Ferling I."/>
            <person name="Riege K."/>
            <person name="Groth M."/>
            <person name="Westermann M."/>
            <person name="Marz M."/>
            <person name="Spaller T."/>
            <person name="Winckler T."/>
            <person name="Schaap P."/>
            <person name="Glockner G."/>
        </authorList>
    </citation>
    <scope>NUCLEOTIDE SEQUENCE [LARGE SCALE GENOMIC DNA]</scope>
    <source>
        <strain evidence="5 6">Jena</strain>
    </source>
</reference>
<dbReference type="GO" id="GO:0005829">
    <property type="term" value="C:cytosol"/>
    <property type="evidence" value="ECO:0007669"/>
    <property type="project" value="TreeGrafter"/>
</dbReference>
<gene>
    <name evidence="5" type="ORF">PROFUN_07334</name>
</gene>
<dbReference type="EMBL" id="MDYQ01000053">
    <property type="protein sequence ID" value="PRP84949.1"/>
    <property type="molecule type" value="Genomic_DNA"/>
</dbReference>
<dbReference type="Pfam" id="PF13513">
    <property type="entry name" value="HEAT_EZ"/>
    <property type="match status" value="1"/>
</dbReference>
<dbReference type="GO" id="GO:0019887">
    <property type="term" value="F:protein kinase regulator activity"/>
    <property type="evidence" value="ECO:0007669"/>
    <property type="project" value="TreeGrafter"/>
</dbReference>
<feature type="repeat" description="HEAT" evidence="3">
    <location>
        <begin position="1907"/>
        <end position="1944"/>
    </location>
</feature>
<dbReference type="Pfam" id="PF23271">
    <property type="entry name" value="HEAT_GCN1"/>
    <property type="match status" value="1"/>
</dbReference>
<dbReference type="Pfam" id="PF25801">
    <property type="entry name" value="HEAT_GCN1_C_2"/>
    <property type="match status" value="1"/>
</dbReference>
<dbReference type="InParanoid" id="A0A2P6NLY6"/>
<organism evidence="5 6">
    <name type="scientific">Planoprotostelium fungivorum</name>
    <dbReference type="NCBI Taxonomy" id="1890364"/>
    <lineage>
        <taxon>Eukaryota</taxon>
        <taxon>Amoebozoa</taxon>
        <taxon>Evosea</taxon>
        <taxon>Variosea</taxon>
        <taxon>Cavosteliida</taxon>
        <taxon>Cavosteliaceae</taxon>
        <taxon>Planoprotostelium</taxon>
    </lineage>
</organism>
<name>A0A2P6NLY6_9EUKA</name>
<sequence>MTSPSEEQSDYWTDIQEGLYSSSLNKRSVALNNLLTQSQENQWTKEDLIHATDLIFSTLIAYDDSKSAQKIEETIKKLGARPDFASTFLSQWTKTCAELFKRSNVSPLSRTPVRLFRWSCQLFLGFPSTLHPVTENTAAFSSVVSNQSLLLSAIANHPRSKPLAVRTCSHLFRDVLKKHPTLYDKYYNALIGMGELHSNNGLLVTPVLQHALETKKMEGKRGQFVDWYVKIVLLATSAPSSSVNRSFLPLVKSLTSEEITSKVISSLSRVLKRTPELVLTSVGYLVAHSTADIDQVMEKELLPIVLSCLKTTNDSTKEATLELVRQMSKRATQVSVLQVMAQHIVKMYKEKLSLQEKTTVAAALNRMSETTQESASTIAPIVSAGLLDQVEVENNDDARAVEMQCLSKWLHVLPSYSDKAVKVIQQGVSSDKESVKIGALDCIRNSLGGSSSEKSQKVLTLLPNILKIVKASKGTADGTLALLVLSDLAQLETAADTSAKNEKVWLSAFKSEAPLLKPMLIAKLKDGEVVHLAHFLCAVLARNITAEGSEDTKNVSTTLLRLALHSSHSVRQSVRRSINDIHTKNTSATSTLLDAFSTVAKDDGKPEPKELRYLLLSCVHPSIQVQKVPLAILLVSRPDVSGTEKRTTVEALRQLLKKCNIGEQWFRENSVKVSEYIRDECLNSDEEKTITSALQAARSVSAVSPITIPTFTSWLNPFFYDLAQRLKSFSKYRMGVYQTEEGQVYDKEDMEAAIKKENAAAKNAAAKKKQDVKPVPKKGPIETIEDRIKREFLASESAIRQEVRQTVLQGNNRLRLVQYLSHGNPAEFRASLGRTLFSVLPLLNTLCHEQAAKTVLALSTCSDRSLSHVSTYLGHALVAMEMSKETPFVEAILEKCVKYIVDASRGGSLSPPTFYYVFPLLDASFNRCVLSMNGQEGAMSLLERHTQADVDYPRGRMCSTLIKVLSSFPRFQQRAREALIATAGSLLTAAPKDEFEEKDLVYLLRGIISEQNFVRSSTLQALEAVPAILDSALPARDDFTSHLWIATHDSEEENAFHARNVFDLYGHTVPQTYSNLLTPFVVEAAEAMPDGEKDTVLQTMVAQSIVDAIKLYPDTLGATLEDFFTLYKSNVPAEGVNDDLMKSNVRYGAATVLSASGAVLDEKNMRILFDFLLKAGLFDEDDAVRRRMIQVGLDVINQQGQAASGLLPLFEEFFSKPSTDMASDRVREASVIFLGTVARHLEANNPKVEVITDRLMETLSTPSESVQRAVSTCLIPLFATPSLQAKAETYIDRLIGQLKSNAVSFAERRGAAYGLAGVVKGLGIPSLKKFEVVTKLQSMVEDKKHPAARQGSLFAFETLTTTLQRLFEPYIIQTLPKLLNCFGDTSNDVRLAVVDTSRVVMAQLSAHGVKLVLPALLKALDDKSNWKTKKGAIELLGSMAFCSPKQLSSCLPMIVPKLSIVLTDTHNQVQEAAEEALKHIGSVIRNSEIQMHVPILLKAITDPDLYTRDALEALIHTNFVHSIDAASLSLIAPILHRGNTDRSIETKKKAAQIVGNMCSLAETKDLEPYLDVMISDLKSIITDPIPEVRAISSKALGSLIQGMGEDKFSGLIPWLLDNMKSDVGSVERSGAAQGLSEVLAALDISRFETLLPEILSNSNHTKPYVREGSIGLFVFLPATFTGPFQEYLDQVLPCILKGLSDETESVRDISLRAGQSIVNQYALSSLELLLPAMEQGIFDDSWRIRQSSVQLLGDLMYHVITKSANPDADPCVTLDRCIGFDKRNKILAALYMIRNDVSSVVRQKALLVWKSVVQNTPKALKDLLIDLMRIIIDCLGSANLDKRQVSGKTLGDLVQKLGDNILPEIIPILEKGLDSPDPDQRQGVCIGLTEVMSSANRTYLASYSPVLIPAVRRALCDELEDVREAAAQAFDTLYRFVGQKALDEILPPLLDSLQDEGSNALDGLRQILAVKSSVVLPFLVPKLLKPPITTFNVKALASIAQVSGSALNQHLAALVPTLLGAIAASGEEADSVATAAETIVLAVGPDGYQVLFYELIQQMREPISTSHAAAAAKLIGSYCEKTEVDFEPELPNLMRCLMIRLMDDSPLVQQAALTSLGQVLEATKKDNVANYIPELRNILDKLKEDLEKKNRTMLPGFNLPKGMAPVLPMLLQGLKVGSAELREQAALGLGEVLNMTSDAAAKPFLIQITGPLIRIIVDRFPWQVKAAILQTLNLIMVKGGVNLKPFIPQLQTTFIKALQDPTKAVRIEAAEALGRLVTLGPKVEPLILELLNMLSTGESSTLETVLIALQRVLLHSTNISQEVMNKVGNSLISLLQSDEENIRAFAAKSLGAFSKTVPAERLTEITSSLLKEGGGWTTRHSHSLALKSILYHTPNAYDGLEKPFLTTLTKWAADEKLSVRQSVCETVGRIVLLGQITDAALGQYLNILAQMINDTVSDIKITALKNVKKFAKRCPQVSRSYLNVLVPPTMAAVKDRMNVPVKLAAERALMHLLQVHHTPATLDEYAATLDNIQAKNIADYSKRILSKLVPDSDDSDTE</sequence>
<dbReference type="InterPro" id="IPR011989">
    <property type="entry name" value="ARM-like"/>
</dbReference>
<proteinExistence type="inferred from homology"/>
<dbReference type="InterPro" id="IPR021133">
    <property type="entry name" value="HEAT_type_2"/>
</dbReference>
<dbReference type="InterPro" id="IPR057546">
    <property type="entry name" value="HEAT_GCN1"/>
</dbReference>
<evidence type="ECO:0000313" key="6">
    <source>
        <dbReference type="Proteomes" id="UP000241769"/>
    </source>
</evidence>
<accession>A0A2P6NLY6</accession>
<dbReference type="GO" id="GO:0006417">
    <property type="term" value="P:regulation of translation"/>
    <property type="evidence" value="ECO:0007669"/>
    <property type="project" value="TreeGrafter"/>
</dbReference>
<evidence type="ECO:0000256" key="3">
    <source>
        <dbReference type="PROSITE-ProRule" id="PRU00103"/>
    </source>
</evidence>
<dbReference type="GO" id="GO:0034198">
    <property type="term" value="P:cellular response to amino acid starvation"/>
    <property type="evidence" value="ECO:0007669"/>
    <property type="project" value="TreeGrafter"/>
</dbReference>
<protein>
    <recommendedName>
        <fullName evidence="4">TOG domain-containing protein</fullName>
    </recommendedName>
</protein>
<evidence type="ECO:0000256" key="2">
    <source>
        <dbReference type="ARBA" id="ARBA00022737"/>
    </source>
</evidence>